<sequence length="181" mass="21119">MASIGTIIKEMIIPHRKGNITLNTEFLVLDDAHIQRFLLGIDYQKIYGIDSYNSKNRHITIGTNKENKFSLDIYQISAQDPLEELLNEFGEGQFITTLTSKQKPNCLKMLRKNRPAFAIGEDHLAKIRGHDIELYLDVDRPYPPMLRRPPYPEILQTRRKLKNIPMNSWTWMSSERSDTMK</sequence>
<keyword evidence="2" id="KW-1185">Reference proteome</keyword>
<reference evidence="1" key="1">
    <citation type="submission" date="2021-03" db="EMBL/GenBank/DDBJ databases">
        <title>Draft genome sequence of rust myrtle Austropuccinia psidii MF-1, a brazilian biotype.</title>
        <authorList>
            <person name="Quecine M.C."/>
            <person name="Pachon D.M.R."/>
            <person name="Bonatelli M.L."/>
            <person name="Correr F.H."/>
            <person name="Franceschini L.M."/>
            <person name="Leite T.F."/>
            <person name="Margarido G.R.A."/>
            <person name="Almeida C.A."/>
            <person name="Ferrarezi J.A."/>
            <person name="Labate C.A."/>
        </authorList>
    </citation>
    <scope>NUCLEOTIDE SEQUENCE</scope>
    <source>
        <strain evidence="1">MF-1</strain>
    </source>
</reference>
<gene>
    <name evidence="1" type="ORF">O181_078027</name>
</gene>
<proteinExistence type="predicted"/>
<protein>
    <submittedName>
        <fullName evidence="1">Uncharacterized protein</fullName>
    </submittedName>
</protein>
<accession>A0A9Q3FH26</accession>
<evidence type="ECO:0000313" key="1">
    <source>
        <dbReference type="EMBL" id="MBW0538312.1"/>
    </source>
</evidence>
<dbReference type="EMBL" id="AVOT02042875">
    <property type="protein sequence ID" value="MBW0538312.1"/>
    <property type="molecule type" value="Genomic_DNA"/>
</dbReference>
<comment type="caution">
    <text evidence="1">The sequence shown here is derived from an EMBL/GenBank/DDBJ whole genome shotgun (WGS) entry which is preliminary data.</text>
</comment>
<organism evidence="1 2">
    <name type="scientific">Austropuccinia psidii MF-1</name>
    <dbReference type="NCBI Taxonomy" id="1389203"/>
    <lineage>
        <taxon>Eukaryota</taxon>
        <taxon>Fungi</taxon>
        <taxon>Dikarya</taxon>
        <taxon>Basidiomycota</taxon>
        <taxon>Pucciniomycotina</taxon>
        <taxon>Pucciniomycetes</taxon>
        <taxon>Pucciniales</taxon>
        <taxon>Sphaerophragmiaceae</taxon>
        <taxon>Austropuccinia</taxon>
    </lineage>
</organism>
<dbReference type="AlphaFoldDB" id="A0A9Q3FH26"/>
<evidence type="ECO:0000313" key="2">
    <source>
        <dbReference type="Proteomes" id="UP000765509"/>
    </source>
</evidence>
<dbReference type="Proteomes" id="UP000765509">
    <property type="component" value="Unassembled WGS sequence"/>
</dbReference>
<name>A0A9Q3FH26_9BASI</name>